<dbReference type="Proteomes" id="UP000233100">
    <property type="component" value="Chromosome 6"/>
</dbReference>
<keyword evidence="3" id="KW-1185">Reference proteome</keyword>
<reference evidence="2" key="3">
    <citation type="submission" date="2025-05" db="UniProtKB">
        <authorList>
            <consortium name="Ensembl"/>
        </authorList>
    </citation>
    <scope>IDENTIFICATION</scope>
</reference>
<reference evidence="2 3" key="2">
    <citation type="submission" date="2013-03" db="EMBL/GenBank/DDBJ databases">
        <authorList>
            <person name="Warren W."/>
            <person name="Wilson R.K."/>
        </authorList>
    </citation>
    <scope>NUCLEOTIDE SEQUENCE</scope>
</reference>
<dbReference type="EMBL" id="AB173421">
    <property type="protein sequence ID" value="BAE90483.1"/>
    <property type="molecule type" value="mRNA"/>
</dbReference>
<reference evidence="1" key="1">
    <citation type="journal article" date="2007" name="PLoS Biol.">
        <title>Rate of evolution in brain-expressed genes in humans and other primates.</title>
        <authorList>
            <person name="Wang H.-Y."/>
            <person name="Chien H.-C."/>
            <person name="Osada N."/>
            <person name="Hashimoto K."/>
            <person name="Sugano S."/>
            <person name="Gojobori T."/>
            <person name="Chou C.-K."/>
            <person name="Tsai S.-F."/>
            <person name="Wu C.-I."/>
            <person name="Shen C.-K.J."/>
        </authorList>
    </citation>
    <scope>NUCLEOTIDE SEQUENCE</scope>
</reference>
<dbReference type="Ensembl" id="ENSMFAT00000075837.1">
    <property type="protein sequence ID" value="ENSMFAP00000053386.1"/>
    <property type="gene ID" value="ENSMFAG00000061386.1"/>
</dbReference>
<evidence type="ECO:0000313" key="3">
    <source>
        <dbReference type="Proteomes" id="UP000233100"/>
    </source>
</evidence>
<dbReference type="AlphaFoldDB" id="I7GNU9"/>
<evidence type="ECO:0000313" key="1">
    <source>
        <dbReference type="EMBL" id="BAE90483.1"/>
    </source>
</evidence>
<evidence type="ECO:0000313" key="2">
    <source>
        <dbReference type="Ensembl" id="ENSMFAP00000053386.1"/>
    </source>
</evidence>
<organism evidence="1">
    <name type="scientific">Macaca fascicularis</name>
    <name type="common">Crab-eating macaque</name>
    <name type="synonym">Cynomolgus monkey</name>
    <dbReference type="NCBI Taxonomy" id="9541"/>
    <lineage>
        <taxon>Eukaryota</taxon>
        <taxon>Metazoa</taxon>
        <taxon>Chordata</taxon>
        <taxon>Craniata</taxon>
        <taxon>Vertebrata</taxon>
        <taxon>Euteleostomi</taxon>
        <taxon>Mammalia</taxon>
        <taxon>Eutheria</taxon>
        <taxon>Euarchontoglires</taxon>
        <taxon>Primates</taxon>
        <taxon>Haplorrhini</taxon>
        <taxon>Catarrhini</taxon>
        <taxon>Cercopithecidae</taxon>
        <taxon>Cercopithecinae</taxon>
        <taxon>Macaca</taxon>
    </lineage>
</organism>
<sequence length="38" mass="4866">MVNWILKRIMPMKFRLTPLIKGFLPWQVTVWSWWKFWT</sequence>
<protein>
    <submittedName>
        <fullName evidence="1">Macaca fascicularis brain cDNA clone: QflA-22468, similar to human protocadherin alpha 12 (PCDHA12), transcript variant 2, mRNA, RefSeq: NM_031864.1</fullName>
    </submittedName>
</protein>
<name>I7GNU9_MACFA</name>
<accession>I7GNU9</accession>
<proteinExistence type="evidence at transcript level"/>